<feature type="compositionally biased region" description="Basic and acidic residues" evidence="3">
    <location>
        <begin position="1318"/>
        <end position="1335"/>
    </location>
</feature>
<feature type="region of interest" description="Disordered" evidence="3">
    <location>
        <begin position="713"/>
        <end position="744"/>
    </location>
</feature>
<feature type="region of interest" description="Disordered" evidence="3">
    <location>
        <begin position="626"/>
        <end position="664"/>
    </location>
</feature>
<dbReference type="PANTHER" id="PTHR12932">
    <property type="entry name" value="P25 ALPHA-RELATED"/>
    <property type="match status" value="1"/>
</dbReference>
<evidence type="ECO:0000313" key="5">
    <source>
        <dbReference type="EMBL" id="KAK3282954.1"/>
    </source>
</evidence>
<dbReference type="InterPro" id="IPR011992">
    <property type="entry name" value="EF-hand-dom_pair"/>
</dbReference>
<feature type="domain" description="EF-hand" evidence="4">
    <location>
        <begin position="1121"/>
        <end position="1156"/>
    </location>
</feature>
<keyword evidence="6" id="KW-1185">Reference proteome</keyword>
<gene>
    <name evidence="5" type="ORF">CYMTET_9334</name>
</gene>
<feature type="region of interest" description="Disordered" evidence="3">
    <location>
        <begin position="1164"/>
        <end position="1190"/>
    </location>
</feature>
<proteinExistence type="inferred from homology"/>
<evidence type="ECO:0000259" key="4">
    <source>
        <dbReference type="PROSITE" id="PS50222"/>
    </source>
</evidence>
<dbReference type="PROSITE" id="PS00018">
    <property type="entry name" value="EF_HAND_1"/>
    <property type="match status" value="1"/>
</dbReference>
<feature type="region of interest" description="Disordered" evidence="3">
    <location>
        <begin position="329"/>
        <end position="421"/>
    </location>
</feature>
<protein>
    <recommendedName>
        <fullName evidence="4">EF-hand domain-containing protein</fullName>
    </recommendedName>
</protein>
<feature type="region of interest" description="Disordered" evidence="3">
    <location>
        <begin position="216"/>
        <end position="244"/>
    </location>
</feature>
<dbReference type="GO" id="GO:0015631">
    <property type="term" value="F:tubulin binding"/>
    <property type="evidence" value="ECO:0007669"/>
    <property type="project" value="InterPro"/>
</dbReference>
<feature type="region of interest" description="Disordered" evidence="3">
    <location>
        <begin position="1296"/>
        <end position="1344"/>
    </location>
</feature>
<feature type="compositionally biased region" description="Gly residues" evidence="3">
    <location>
        <begin position="473"/>
        <end position="482"/>
    </location>
</feature>
<dbReference type="SUPFAM" id="SSF47473">
    <property type="entry name" value="EF-hand"/>
    <property type="match status" value="3"/>
</dbReference>
<comment type="caution">
    <text evidence="5">The sequence shown here is derived from an EMBL/GenBank/DDBJ whole genome shotgun (WGS) entry which is preliminary data.</text>
</comment>
<feature type="region of interest" description="Disordered" evidence="3">
    <location>
        <begin position="819"/>
        <end position="870"/>
    </location>
</feature>
<accession>A0AAE0GR99</accession>
<dbReference type="GO" id="GO:0005874">
    <property type="term" value="C:microtubule"/>
    <property type="evidence" value="ECO:0007669"/>
    <property type="project" value="TreeGrafter"/>
</dbReference>
<dbReference type="GO" id="GO:0046785">
    <property type="term" value="P:microtubule polymerization"/>
    <property type="evidence" value="ECO:0007669"/>
    <property type="project" value="InterPro"/>
</dbReference>
<feature type="compositionally biased region" description="Basic and acidic residues" evidence="3">
    <location>
        <begin position="735"/>
        <end position="744"/>
    </location>
</feature>
<feature type="compositionally biased region" description="Low complexity" evidence="3">
    <location>
        <begin position="379"/>
        <end position="392"/>
    </location>
</feature>
<feature type="compositionally biased region" description="Polar residues" evidence="3">
    <location>
        <begin position="1299"/>
        <end position="1313"/>
    </location>
</feature>
<evidence type="ECO:0000313" key="6">
    <source>
        <dbReference type="Proteomes" id="UP001190700"/>
    </source>
</evidence>
<feature type="compositionally biased region" description="Basic and acidic residues" evidence="3">
    <location>
        <begin position="643"/>
        <end position="664"/>
    </location>
</feature>
<comment type="similarity">
    <text evidence="1">Belongs to the TPPP family.</text>
</comment>
<feature type="compositionally biased region" description="Basic and acidic residues" evidence="3">
    <location>
        <begin position="1181"/>
        <end position="1190"/>
    </location>
</feature>
<dbReference type="InterPro" id="IPR008907">
    <property type="entry name" value="TPP/p25"/>
</dbReference>
<feature type="region of interest" description="Disordered" evidence="3">
    <location>
        <begin position="770"/>
        <end position="804"/>
    </location>
</feature>
<feature type="region of interest" description="Disordered" evidence="3">
    <location>
        <begin position="438"/>
        <end position="512"/>
    </location>
</feature>
<sequence>MEEIALFIAPVQEAFKEIAGDDSVISFRSALHLLAEFGILDNVGHRGASDFVNEHLESADGFSPAEFGVLFASALRLRRTSRAPVLQLPSDAPIARVKELFTASTKGAALMTAETFTKLLVRSGLPSDDICASYLEVVFAQACEHGAMGLSVVGFLNALRLLADAMGVPPREVCFTLLQFSVSPGSKPAVEPKPNLATAGAALGAAAALLAQTMGKKCSKPAPPAPPAGDLARASPRGTPLQKSGVACWRVPDADDEHNVARQTSIPNTASTAKVATHSTKAPHPEPEPARGKPWSVGRGRSATAPGIIKAAHDSDPVEVSISVAELSKSAKAGKKRAASVGSTGENTERGRLPPPPAERKRTSSVDSARGHVAREPVGDAGAAVVAGATVGLRERRRSSSVGAKERAKPAAGGGSRGPAMKAAMPIGDRQAWNGSTWFEPPHGVKGKARGGEAGRKRAGSGGGVAGGKAARGSGGAEGAMGPGKRRMQAEKEWNASTQPSPPAAEDEPPGSSFSFVKPNLLMHQELISQLLEVFTAWTVFGTPAAQREKRRVGNASVLPHAAFYHLCMESTLADAESPEAVLAACGKGHTGERLSFTQFLEALRALSIAKAVDFEHVVHLILQAPQPPAPEPAPSEGQPQERGARKAASLEDIRGEPAPAELRHSAEQLKRKCMARMGKAALSQPENDRASPRGEEILPIPAEMLKIPEEMTRSPSDDLEEPPSPSVRDQEDDPAVKVAEEHPNSVWGMWAALEDTAETMQPLQEDFDGACAPLELGGGTDPPEGSSAAPERGAGALTSSEKRAAKLKKKVQWVEHVRYSDDASSPASNAEPGDVDGRKSDVNDPSMAQPPEPPASSSAPSSSSREGLPAQAELEFALADAGLLNISSHKQSATALRDTFREMREKLSKGSTDEVTLVRLAETYRHVLARLHNAEGLTPAPAPAHVAQLWIMPDSPLRRAFRDLCSESAGAPMNDLSAGVRMGRALFAKVCQQCRLVNNELTTETARIIFARAKGRGAHTLGYPRFVRALSWVAADAEQTFQHVAEQILSGGAIPLPTPQSSPSAHFGETEGQLLPQFEAEHMRGAFNRYAPAGTLGLSRMEVACVLHDVGALDSLRSQPAAQSLHCAFTLADLDGDGLISASEFVGVGVCMLSMAEQAATKHRRQAGSSPWFKPTVSRDSQKGRPRGDTRALQIVFRRSCRRDGAQKPSDEEITSTSLIGDEMCWSQFVSLCTGSKLLSSTLGAEGMDIIFARASTAGKTTLRFPDFLYALLLIGEDSEVGFKEVEAKIKLWAETQPGGSSRQANQASGGSQKAAVPREDGASPRPEKNDPRKSRMHRSRTR</sequence>
<feature type="compositionally biased region" description="Low complexity" evidence="3">
    <location>
        <begin position="856"/>
        <end position="865"/>
    </location>
</feature>
<dbReference type="GO" id="GO:0032273">
    <property type="term" value="P:positive regulation of protein polymerization"/>
    <property type="evidence" value="ECO:0007669"/>
    <property type="project" value="TreeGrafter"/>
</dbReference>
<dbReference type="Pfam" id="PF05517">
    <property type="entry name" value="p25-alpha"/>
    <property type="match status" value="1"/>
</dbReference>
<organism evidence="5 6">
    <name type="scientific">Cymbomonas tetramitiformis</name>
    <dbReference type="NCBI Taxonomy" id="36881"/>
    <lineage>
        <taxon>Eukaryota</taxon>
        <taxon>Viridiplantae</taxon>
        <taxon>Chlorophyta</taxon>
        <taxon>Pyramimonadophyceae</taxon>
        <taxon>Pyramimonadales</taxon>
        <taxon>Pyramimonadaceae</taxon>
        <taxon>Cymbomonas</taxon>
    </lineage>
</organism>
<dbReference type="PROSITE" id="PS50222">
    <property type="entry name" value="EF_HAND_2"/>
    <property type="match status" value="1"/>
</dbReference>
<dbReference type="GO" id="GO:0001578">
    <property type="term" value="P:microtubule bundle formation"/>
    <property type="evidence" value="ECO:0007669"/>
    <property type="project" value="TreeGrafter"/>
</dbReference>
<keyword evidence="2" id="KW-0106">Calcium</keyword>
<dbReference type="Proteomes" id="UP001190700">
    <property type="component" value="Unassembled WGS sequence"/>
</dbReference>
<evidence type="ECO:0000256" key="2">
    <source>
        <dbReference type="ARBA" id="ARBA00022837"/>
    </source>
</evidence>
<dbReference type="GO" id="GO:0005509">
    <property type="term" value="F:calcium ion binding"/>
    <property type="evidence" value="ECO:0007669"/>
    <property type="project" value="InterPro"/>
</dbReference>
<dbReference type="EMBL" id="LGRX02003087">
    <property type="protein sequence ID" value="KAK3282954.1"/>
    <property type="molecule type" value="Genomic_DNA"/>
</dbReference>
<dbReference type="Gene3D" id="1.10.238.10">
    <property type="entry name" value="EF-hand"/>
    <property type="match status" value="2"/>
</dbReference>
<dbReference type="InterPro" id="IPR018247">
    <property type="entry name" value="EF_Hand_1_Ca_BS"/>
</dbReference>
<feature type="region of interest" description="Disordered" evidence="3">
    <location>
        <begin position="260"/>
        <end position="302"/>
    </location>
</feature>
<evidence type="ECO:0000256" key="3">
    <source>
        <dbReference type="SAM" id="MobiDB-lite"/>
    </source>
</evidence>
<evidence type="ECO:0000256" key="1">
    <source>
        <dbReference type="ARBA" id="ARBA00010994"/>
    </source>
</evidence>
<dbReference type="InterPro" id="IPR002048">
    <property type="entry name" value="EF_hand_dom"/>
</dbReference>
<dbReference type="PANTHER" id="PTHR12932:SF9">
    <property type="entry name" value="TUBULIN POLYMERIZATION-PROMOTING PROTEIN HOMOLOG"/>
    <property type="match status" value="1"/>
</dbReference>
<feature type="compositionally biased region" description="Polar residues" evidence="3">
    <location>
        <begin position="261"/>
        <end position="280"/>
    </location>
</feature>
<name>A0AAE0GR99_9CHLO</name>
<reference evidence="5 6" key="1">
    <citation type="journal article" date="2015" name="Genome Biol. Evol.">
        <title>Comparative Genomics of a Bacterivorous Green Alga Reveals Evolutionary Causalities and Consequences of Phago-Mixotrophic Mode of Nutrition.</title>
        <authorList>
            <person name="Burns J.A."/>
            <person name="Paasch A."/>
            <person name="Narechania A."/>
            <person name="Kim E."/>
        </authorList>
    </citation>
    <scope>NUCLEOTIDE SEQUENCE [LARGE SCALE GENOMIC DNA]</scope>
    <source>
        <strain evidence="5 6">PLY_AMNH</strain>
    </source>
</reference>
<feature type="compositionally biased region" description="Basic and acidic residues" evidence="3">
    <location>
        <begin position="347"/>
        <end position="378"/>
    </location>
</feature>